<dbReference type="Proteomes" id="UP000566819">
    <property type="component" value="Unassembled WGS sequence"/>
</dbReference>
<evidence type="ECO:0000256" key="2">
    <source>
        <dbReference type="PIRSR" id="PIRSR000137-2"/>
    </source>
</evidence>
<evidence type="ECO:0000256" key="3">
    <source>
        <dbReference type="SAM" id="SignalP"/>
    </source>
</evidence>
<sequence>MERIWRLTLLSLLCLGTAATVDTTTSASTYDYIVVGSGPGGGTLAANLAKAGESVLLLEAGADEGDNLNEEIPGWFFLAYQDPTMRWDFFVKYHSDEAITAQFDHLVWKTTDGQFYVGTTPPAGAEQLGVYYPRAGTLGGCSTHNALCAALPSNSDWDYVADITSDDSWTATNMRQYFIKLENDHVVPVGTPGHGFDGFLDITINGPQYAENQSQAVEVLEATAQVLGQDPSKLIEILTTSDLNNDDPDRDQQVGLFGFPAHRNLAGRRVSARNAVVNVWNATYANGSQIYPLTVSLNSFVTKVLFDTTKTVPRATGVQYLVGQSMYGADPRYNASSQGVTKKAYARKEVIVSGGTFNSPQLLMLSGIGPKAQLESFDIPVIVDLPGVGSNLQDNTEFGVAATSTKENFTSLAPTCTYGAPGDPCLAAWYQGEGPYTQGPLDALMYKTSAAALNERDLFMFGNPGGLYQGYWPGETVNVVPSAPPSTMDFSMVKMHPQNRLGTLELTSNNPRDTPAINFRFFEGEGADADLQALAEGVALGRKIFDSMAANGSNLAPWDEILPCNATRACNVKDVINAQAWSHHATSSCSIGSDSDPLAVLDSSFRVRGTLGLRVVDASAFPRTPGGFPVIPTFMLGEKASDVILADTNNWC</sequence>
<dbReference type="PROSITE" id="PS00624">
    <property type="entry name" value="GMC_OXRED_2"/>
    <property type="match status" value="1"/>
</dbReference>
<dbReference type="Gene3D" id="3.30.560.10">
    <property type="entry name" value="Glucose Oxidase, domain 3"/>
    <property type="match status" value="1"/>
</dbReference>
<feature type="domain" description="Glucose-methanol-choline oxidoreductase N-terminal" evidence="4">
    <location>
        <begin position="355"/>
        <end position="369"/>
    </location>
</feature>
<dbReference type="SUPFAM" id="SSF51905">
    <property type="entry name" value="FAD/NAD(P)-binding domain"/>
    <property type="match status" value="1"/>
</dbReference>
<feature type="binding site" evidence="2">
    <location>
        <position position="301"/>
    </location>
    <ligand>
        <name>FAD</name>
        <dbReference type="ChEBI" id="CHEBI:57692"/>
    </ligand>
</feature>
<keyword evidence="3" id="KW-0732">Signal</keyword>
<gene>
    <name evidence="5" type="ORF">G7Y89_g8062</name>
</gene>
<protein>
    <recommendedName>
        <fullName evidence="4">Glucose-methanol-choline oxidoreductase N-terminal domain-containing protein</fullName>
    </recommendedName>
</protein>
<dbReference type="PANTHER" id="PTHR11552">
    <property type="entry name" value="GLUCOSE-METHANOL-CHOLINE GMC OXIDOREDUCTASE"/>
    <property type="match status" value="1"/>
</dbReference>
<keyword evidence="2" id="KW-0274">FAD</keyword>
<dbReference type="GO" id="GO:0016614">
    <property type="term" value="F:oxidoreductase activity, acting on CH-OH group of donors"/>
    <property type="evidence" value="ECO:0007669"/>
    <property type="project" value="InterPro"/>
</dbReference>
<dbReference type="InterPro" id="IPR000172">
    <property type="entry name" value="GMC_OxRdtase_N"/>
</dbReference>
<dbReference type="InterPro" id="IPR007867">
    <property type="entry name" value="GMC_OxRtase_C"/>
</dbReference>
<name>A0A8H4RJT5_9HELO</name>
<dbReference type="PIRSF" id="PIRSF000137">
    <property type="entry name" value="Alcohol_oxidase"/>
    <property type="match status" value="1"/>
</dbReference>
<dbReference type="Pfam" id="PF05199">
    <property type="entry name" value="GMC_oxred_C"/>
    <property type="match status" value="1"/>
</dbReference>
<evidence type="ECO:0000313" key="6">
    <source>
        <dbReference type="Proteomes" id="UP000566819"/>
    </source>
</evidence>
<dbReference type="SUPFAM" id="SSF54373">
    <property type="entry name" value="FAD-linked reductases, C-terminal domain"/>
    <property type="match status" value="1"/>
</dbReference>
<evidence type="ECO:0000259" key="4">
    <source>
        <dbReference type="PROSITE" id="PS00624"/>
    </source>
</evidence>
<comment type="cofactor">
    <cofactor evidence="2">
        <name>FAD</name>
        <dbReference type="ChEBI" id="CHEBI:57692"/>
    </cofactor>
</comment>
<evidence type="ECO:0000313" key="5">
    <source>
        <dbReference type="EMBL" id="KAF4630081.1"/>
    </source>
</evidence>
<dbReference type="AlphaFoldDB" id="A0A8H4RJT5"/>
<feature type="chain" id="PRO_5034526088" description="Glucose-methanol-choline oxidoreductase N-terminal domain-containing protein" evidence="3">
    <location>
        <begin position="21"/>
        <end position="652"/>
    </location>
</feature>
<dbReference type="OrthoDB" id="269227at2759"/>
<dbReference type="InterPro" id="IPR036188">
    <property type="entry name" value="FAD/NAD-bd_sf"/>
</dbReference>
<feature type="signal peptide" evidence="3">
    <location>
        <begin position="1"/>
        <end position="20"/>
    </location>
</feature>
<comment type="similarity">
    <text evidence="1">Belongs to the GMC oxidoreductase family.</text>
</comment>
<evidence type="ECO:0000256" key="1">
    <source>
        <dbReference type="ARBA" id="ARBA00010790"/>
    </source>
</evidence>
<proteinExistence type="inferred from homology"/>
<keyword evidence="2" id="KW-0285">Flavoprotein</keyword>
<keyword evidence="6" id="KW-1185">Reference proteome</keyword>
<accession>A0A8H4RJT5</accession>
<dbReference type="Pfam" id="PF00732">
    <property type="entry name" value="GMC_oxred_N"/>
    <property type="match status" value="1"/>
</dbReference>
<reference evidence="5 6" key="1">
    <citation type="submission" date="2020-03" db="EMBL/GenBank/DDBJ databases">
        <title>Draft Genome Sequence of Cudoniella acicularis.</title>
        <authorList>
            <person name="Buettner E."/>
            <person name="Kellner H."/>
        </authorList>
    </citation>
    <scope>NUCLEOTIDE SEQUENCE [LARGE SCALE GENOMIC DNA]</scope>
    <source>
        <strain evidence="5 6">DSM 108380</strain>
    </source>
</reference>
<organism evidence="5 6">
    <name type="scientific">Cudoniella acicularis</name>
    <dbReference type="NCBI Taxonomy" id="354080"/>
    <lineage>
        <taxon>Eukaryota</taxon>
        <taxon>Fungi</taxon>
        <taxon>Dikarya</taxon>
        <taxon>Ascomycota</taxon>
        <taxon>Pezizomycotina</taxon>
        <taxon>Leotiomycetes</taxon>
        <taxon>Helotiales</taxon>
        <taxon>Tricladiaceae</taxon>
        <taxon>Cudoniella</taxon>
    </lineage>
</organism>
<dbReference type="EMBL" id="JAAMPI010000592">
    <property type="protein sequence ID" value="KAF4630081.1"/>
    <property type="molecule type" value="Genomic_DNA"/>
</dbReference>
<dbReference type="GO" id="GO:0050660">
    <property type="term" value="F:flavin adenine dinucleotide binding"/>
    <property type="evidence" value="ECO:0007669"/>
    <property type="project" value="InterPro"/>
</dbReference>
<dbReference type="Gene3D" id="3.50.50.60">
    <property type="entry name" value="FAD/NAD(P)-binding domain"/>
    <property type="match status" value="1"/>
</dbReference>
<dbReference type="PANTHER" id="PTHR11552:SF80">
    <property type="entry name" value="GMC OXIDOREDUCTASE"/>
    <property type="match status" value="1"/>
</dbReference>
<comment type="caution">
    <text evidence="5">The sequence shown here is derived from an EMBL/GenBank/DDBJ whole genome shotgun (WGS) entry which is preliminary data.</text>
</comment>
<dbReference type="InterPro" id="IPR012132">
    <property type="entry name" value="GMC_OxRdtase"/>
</dbReference>